<dbReference type="RefSeq" id="WP_345713951.1">
    <property type="nucleotide sequence ID" value="NZ_BAABIL010000677.1"/>
</dbReference>
<dbReference type="Proteomes" id="UP001501195">
    <property type="component" value="Unassembled WGS sequence"/>
</dbReference>
<keyword evidence="3" id="KW-1185">Reference proteome</keyword>
<evidence type="ECO:0000313" key="2">
    <source>
        <dbReference type="EMBL" id="GAA4659820.1"/>
    </source>
</evidence>
<feature type="compositionally biased region" description="Low complexity" evidence="1">
    <location>
        <begin position="97"/>
        <end position="114"/>
    </location>
</feature>
<accession>A0ABP8VEX0</accession>
<sequence>MSKATVLIAATAGYVLGARAGRGRYEQIRSAALKVWGNPTVQDKVSVLEDKATDAARAAASTASQKAGDAAKAAASTVADKVRHRGGDAGEPAPQGTVTLDTPTTTTVNGTSTL</sequence>
<gene>
    <name evidence="2" type="ORF">GCM10023225_33400</name>
</gene>
<protein>
    <recommendedName>
        <fullName evidence="4">YtxH-like protein</fullName>
    </recommendedName>
</protein>
<name>A0ABP8VEX0_9ACTN</name>
<organism evidence="2 3">
    <name type="scientific">Kineococcus glutinatus</name>
    <dbReference type="NCBI Taxonomy" id="1070872"/>
    <lineage>
        <taxon>Bacteria</taxon>
        <taxon>Bacillati</taxon>
        <taxon>Actinomycetota</taxon>
        <taxon>Actinomycetes</taxon>
        <taxon>Kineosporiales</taxon>
        <taxon>Kineosporiaceae</taxon>
        <taxon>Kineococcus</taxon>
    </lineage>
</organism>
<proteinExistence type="predicted"/>
<evidence type="ECO:0000256" key="1">
    <source>
        <dbReference type="SAM" id="MobiDB-lite"/>
    </source>
</evidence>
<dbReference type="EMBL" id="BAABIL010000677">
    <property type="protein sequence ID" value="GAA4659820.1"/>
    <property type="molecule type" value="Genomic_DNA"/>
</dbReference>
<evidence type="ECO:0008006" key="4">
    <source>
        <dbReference type="Google" id="ProtNLM"/>
    </source>
</evidence>
<comment type="caution">
    <text evidence="2">The sequence shown here is derived from an EMBL/GenBank/DDBJ whole genome shotgun (WGS) entry which is preliminary data.</text>
</comment>
<reference evidence="3" key="1">
    <citation type="journal article" date="2019" name="Int. J. Syst. Evol. Microbiol.">
        <title>The Global Catalogue of Microorganisms (GCM) 10K type strain sequencing project: providing services to taxonomists for standard genome sequencing and annotation.</title>
        <authorList>
            <consortium name="The Broad Institute Genomics Platform"/>
            <consortium name="The Broad Institute Genome Sequencing Center for Infectious Disease"/>
            <person name="Wu L."/>
            <person name="Ma J."/>
        </authorList>
    </citation>
    <scope>NUCLEOTIDE SEQUENCE [LARGE SCALE GENOMIC DNA]</scope>
    <source>
        <strain evidence="3">JCM 18126</strain>
    </source>
</reference>
<evidence type="ECO:0000313" key="3">
    <source>
        <dbReference type="Proteomes" id="UP001501195"/>
    </source>
</evidence>
<feature type="region of interest" description="Disordered" evidence="1">
    <location>
        <begin position="75"/>
        <end position="114"/>
    </location>
</feature>